<keyword evidence="8 13" id="KW-0238">DNA-binding</keyword>
<dbReference type="Gene3D" id="3.40.50.300">
    <property type="entry name" value="P-loop containing nucleotide triphosphate hydrolases"/>
    <property type="match status" value="1"/>
</dbReference>
<dbReference type="SUPFAM" id="SSF48024">
    <property type="entry name" value="N-terminal domain of DnaB helicase"/>
    <property type="match status" value="1"/>
</dbReference>
<keyword evidence="6 13" id="KW-0347">Helicase</keyword>
<dbReference type="RefSeq" id="WP_231511626.1">
    <property type="nucleotide sequence ID" value="NZ_ASRX01000037.1"/>
</dbReference>
<dbReference type="GO" id="GO:0003677">
    <property type="term" value="F:DNA binding"/>
    <property type="evidence" value="ECO:0007669"/>
    <property type="project" value="UniProtKB-UniRule"/>
</dbReference>
<dbReference type="AlphaFoldDB" id="A0A017T4S8"/>
<dbReference type="InterPro" id="IPR027417">
    <property type="entry name" value="P-loop_NTPase"/>
</dbReference>
<dbReference type="PROSITE" id="PS51199">
    <property type="entry name" value="SF4_HELICASE"/>
    <property type="match status" value="1"/>
</dbReference>
<dbReference type="InterPro" id="IPR007693">
    <property type="entry name" value="DNA_helicase_DnaB-like_N"/>
</dbReference>
<dbReference type="Proteomes" id="UP000019678">
    <property type="component" value="Unassembled WGS sequence"/>
</dbReference>
<evidence type="ECO:0000256" key="12">
    <source>
        <dbReference type="NCBIfam" id="TIGR00665"/>
    </source>
</evidence>
<evidence type="ECO:0000256" key="11">
    <source>
        <dbReference type="ARBA" id="ARBA00048954"/>
    </source>
</evidence>
<dbReference type="Pfam" id="PF00772">
    <property type="entry name" value="DnaB"/>
    <property type="match status" value="1"/>
</dbReference>
<evidence type="ECO:0000256" key="6">
    <source>
        <dbReference type="ARBA" id="ARBA00022806"/>
    </source>
</evidence>
<keyword evidence="3 13" id="KW-0235">DNA replication</keyword>
<dbReference type="Gene3D" id="1.10.860.10">
    <property type="entry name" value="DNAb Helicase, Chain A"/>
    <property type="match status" value="1"/>
</dbReference>
<dbReference type="eggNOG" id="COG0305">
    <property type="taxonomic scope" value="Bacteria"/>
</dbReference>
<evidence type="ECO:0000256" key="3">
    <source>
        <dbReference type="ARBA" id="ARBA00022705"/>
    </source>
</evidence>
<evidence type="ECO:0000256" key="13">
    <source>
        <dbReference type="RuleBase" id="RU362085"/>
    </source>
</evidence>
<comment type="caution">
    <text evidence="16">The sequence shown here is derived from an EMBL/GenBank/DDBJ whole genome shotgun (WGS) entry which is preliminary data.</text>
</comment>
<dbReference type="GO" id="GO:0006269">
    <property type="term" value="P:DNA replication, synthesis of primer"/>
    <property type="evidence" value="ECO:0007669"/>
    <property type="project" value="UniProtKB-UniRule"/>
</dbReference>
<proteinExistence type="inferred from homology"/>
<keyword evidence="2 13" id="KW-0639">Primosome</keyword>
<dbReference type="GO" id="GO:0005829">
    <property type="term" value="C:cytosol"/>
    <property type="evidence" value="ECO:0007669"/>
    <property type="project" value="TreeGrafter"/>
</dbReference>
<feature type="domain" description="SF4 helicase" evidence="15">
    <location>
        <begin position="195"/>
        <end position="493"/>
    </location>
</feature>
<evidence type="ECO:0000256" key="7">
    <source>
        <dbReference type="ARBA" id="ARBA00022840"/>
    </source>
</evidence>
<reference evidence="16 17" key="1">
    <citation type="submission" date="2013-05" db="EMBL/GenBank/DDBJ databases">
        <title>Genome assembly of Chondromyces apiculatus DSM 436.</title>
        <authorList>
            <person name="Sharma G."/>
            <person name="Khatri I."/>
            <person name="Kaur C."/>
            <person name="Mayilraj S."/>
            <person name="Subramanian S."/>
        </authorList>
    </citation>
    <scope>NUCLEOTIDE SEQUENCE [LARGE SCALE GENOMIC DNA]</scope>
    <source>
        <strain evidence="16 17">DSM 436</strain>
    </source>
</reference>
<gene>
    <name evidence="16" type="ORF">CAP_4716</name>
</gene>
<dbReference type="InterPro" id="IPR007694">
    <property type="entry name" value="DNA_helicase_DnaB-like_C"/>
</dbReference>
<evidence type="ECO:0000256" key="8">
    <source>
        <dbReference type="ARBA" id="ARBA00023125"/>
    </source>
</evidence>
<evidence type="ECO:0000256" key="2">
    <source>
        <dbReference type="ARBA" id="ARBA00022515"/>
    </source>
</evidence>
<dbReference type="EMBL" id="ASRX01000037">
    <property type="protein sequence ID" value="EYF04239.1"/>
    <property type="molecule type" value="Genomic_DNA"/>
</dbReference>
<dbReference type="PANTHER" id="PTHR30153:SF2">
    <property type="entry name" value="REPLICATIVE DNA HELICASE"/>
    <property type="match status" value="1"/>
</dbReference>
<comment type="catalytic activity">
    <reaction evidence="11 13">
        <text>ATP + H2O = ADP + phosphate + H(+)</text>
        <dbReference type="Rhea" id="RHEA:13065"/>
        <dbReference type="ChEBI" id="CHEBI:15377"/>
        <dbReference type="ChEBI" id="CHEBI:15378"/>
        <dbReference type="ChEBI" id="CHEBI:30616"/>
        <dbReference type="ChEBI" id="CHEBI:43474"/>
        <dbReference type="ChEBI" id="CHEBI:456216"/>
        <dbReference type="EC" id="5.6.2.3"/>
    </reaction>
</comment>
<organism evidence="16 17">
    <name type="scientific">Chondromyces apiculatus DSM 436</name>
    <dbReference type="NCBI Taxonomy" id="1192034"/>
    <lineage>
        <taxon>Bacteria</taxon>
        <taxon>Pseudomonadati</taxon>
        <taxon>Myxococcota</taxon>
        <taxon>Polyangia</taxon>
        <taxon>Polyangiales</taxon>
        <taxon>Polyangiaceae</taxon>
        <taxon>Chondromyces</taxon>
    </lineage>
</organism>
<dbReference type="InterPro" id="IPR016136">
    <property type="entry name" value="DNA_helicase_N/primase_C"/>
</dbReference>
<name>A0A017T4S8_9BACT</name>
<dbReference type="GO" id="GO:1990077">
    <property type="term" value="C:primosome complex"/>
    <property type="evidence" value="ECO:0007669"/>
    <property type="project" value="UniProtKB-UniRule"/>
</dbReference>
<evidence type="ECO:0000256" key="5">
    <source>
        <dbReference type="ARBA" id="ARBA00022801"/>
    </source>
</evidence>
<evidence type="ECO:0000256" key="14">
    <source>
        <dbReference type="SAM" id="MobiDB-lite"/>
    </source>
</evidence>
<dbReference type="InterPro" id="IPR036185">
    <property type="entry name" value="DNA_heli_DnaB-like_N_sf"/>
</dbReference>
<keyword evidence="7 13" id="KW-0067">ATP-binding</keyword>
<protein>
    <recommendedName>
        <fullName evidence="12 13">Replicative DNA helicase</fullName>
        <ecNumber evidence="12 13">5.6.2.3</ecNumber>
    </recommendedName>
</protein>
<dbReference type="SUPFAM" id="SSF52540">
    <property type="entry name" value="P-loop containing nucleoside triphosphate hydrolases"/>
    <property type="match status" value="1"/>
</dbReference>
<dbReference type="InterPro" id="IPR003593">
    <property type="entry name" value="AAA+_ATPase"/>
</dbReference>
<keyword evidence="5 13" id="KW-0378">Hydrolase</keyword>
<accession>A0A017T4S8</accession>
<dbReference type="NCBIfam" id="TIGR00665">
    <property type="entry name" value="DnaB"/>
    <property type="match status" value="1"/>
</dbReference>
<feature type="compositionally biased region" description="Basic and acidic residues" evidence="14">
    <location>
        <begin position="1"/>
        <end position="17"/>
    </location>
</feature>
<dbReference type="Pfam" id="PF03796">
    <property type="entry name" value="DnaB_C"/>
    <property type="match status" value="1"/>
</dbReference>
<evidence type="ECO:0000256" key="4">
    <source>
        <dbReference type="ARBA" id="ARBA00022741"/>
    </source>
</evidence>
<evidence type="ECO:0000259" key="15">
    <source>
        <dbReference type="PROSITE" id="PS51199"/>
    </source>
</evidence>
<dbReference type="FunFam" id="1.10.860.10:FF:000001">
    <property type="entry name" value="Replicative DNA helicase"/>
    <property type="match status" value="1"/>
</dbReference>
<dbReference type="EC" id="5.6.2.3" evidence="12 13"/>
<keyword evidence="9" id="KW-0413">Isomerase</keyword>
<evidence type="ECO:0000313" key="16">
    <source>
        <dbReference type="EMBL" id="EYF04239.1"/>
    </source>
</evidence>
<dbReference type="GO" id="GO:0016887">
    <property type="term" value="F:ATP hydrolysis activity"/>
    <property type="evidence" value="ECO:0007669"/>
    <property type="project" value="RHEA"/>
</dbReference>
<dbReference type="InterPro" id="IPR007692">
    <property type="entry name" value="DNA_helicase_DnaB"/>
</dbReference>
<evidence type="ECO:0000256" key="10">
    <source>
        <dbReference type="ARBA" id="ARBA00044932"/>
    </source>
</evidence>
<sequence length="501" mass="55163">MMGKHDTRRQQGPRKLEPLSIAGRVPPHDLDAEAAVLSAILLDRDALDRVLEILKPEHFYHDAHGRIYEGAQELALAGTPIDIISVSSWLRDRERLQQIGGAAYLATLADATPAVSHVAAHARVVYEKWRLRQLIATCQRVSAEGYGDVGEVQAFIDGAEQSIYHLARTPQGTSTQPIAMALRAAFEQITAAAERGDRITGISTGYEKLDAKTAGLHDGDLMIVAARPGMGKTSFVLNLAVNVASPRSMTMPGPGEDGHGVERQAPGFGVAVFSLEMPREQLATRMVCSEGRVDVGKVRQGFLQPEDWRRLTESASYLSTLPIWIDDTSALGLLELRAKVRRIQAEYNQEPSPGNPGRRVGLVVVDYLQLMKGREGVSSREQEISEISRGLKQLAKELRVPVIALSQLNRSVETRTTKDKRPQLSDLRESGAIEQDADTIIFIYRDEYYNAETTNAKGIAELIISKQRNGPTGKVLVRFASSYTRFDNLAPGDYPEMVDDE</sequence>
<dbReference type="STRING" id="1192034.CAP_4716"/>
<evidence type="ECO:0000313" key="17">
    <source>
        <dbReference type="Proteomes" id="UP000019678"/>
    </source>
</evidence>
<dbReference type="GO" id="GO:0005524">
    <property type="term" value="F:ATP binding"/>
    <property type="evidence" value="ECO:0007669"/>
    <property type="project" value="UniProtKB-UniRule"/>
</dbReference>
<dbReference type="CDD" id="cd00984">
    <property type="entry name" value="DnaB_C"/>
    <property type="match status" value="1"/>
</dbReference>
<keyword evidence="4 13" id="KW-0547">Nucleotide-binding</keyword>
<keyword evidence="17" id="KW-1185">Reference proteome</keyword>
<evidence type="ECO:0000256" key="1">
    <source>
        <dbReference type="ARBA" id="ARBA00008428"/>
    </source>
</evidence>
<feature type="region of interest" description="Disordered" evidence="14">
    <location>
        <begin position="1"/>
        <end position="23"/>
    </location>
</feature>
<dbReference type="SMART" id="SM00382">
    <property type="entry name" value="AAA"/>
    <property type="match status" value="1"/>
</dbReference>
<comment type="similarity">
    <text evidence="1 13">Belongs to the helicase family. DnaB subfamily.</text>
</comment>
<evidence type="ECO:0000256" key="9">
    <source>
        <dbReference type="ARBA" id="ARBA00023235"/>
    </source>
</evidence>
<dbReference type="PANTHER" id="PTHR30153">
    <property type="entry name" value="REPLICATIVE DNA HELICASE DNAB"/>
    <property type="match status" value="1"/>
</dbReference>
<comment type="function">
    <text evidence="10 13">The main replicative DNA helicase, it participates in initiation and elongation during chromosome replication. Travels ahead of the DNA replisome, separating dsDNA into templates for DNA synthesis. A processive ATP-dependent 5'-3' DNA helicase it has DNA-dependent ATPase activity.</text>
</comment>
<dbReference type="GO" id="GO:0043139">
    <property type="term" value="F:5'-3' DNA helicase activity"/>
    <property type="evidence" value="ECO:0007669"/>
    <property type="project" value="UniProtKB-EC"/>
</dbReference>